<protein>
    <recommendedName>
        <fullName evidence="4">Egg coat matrix protein</fullName>
    </recommendedName>
</protein>
<reference evidence="2" key="1">
    <citation type="submission" date="2022-11" db="UniProtKB">
        <authorList>
            <consortium name="EnsemblMetazoa"/>
        </authorList>
    </citation>
    <scope>IDENTIFICATION</scope>
</reference>
<dbReference type="AlphaFoldDB" id="A0A913ZUG7"/>
<keyword evidence="1" id="KW-0732">Signal</keyword>
<dbReference type="RefSeq" id="XP_038055217.1">
    <property type="nucleotide sequence ID" value="XM_038199289.1"/>
</dbReference>
<evidence type="ECO:0000313" key="3">
    <source>
        <dbReference type="Proteomes" id="UP000887568"/>
    </source>
</evidence>
<dbReference type="OMA" id="TIYFTNV"/>
<feature type="chain" id="PRO_5037426220" description="Egg coat matrix protein" evidence="1">
    <location>
        <begin position="25"/>
        <end position="731"/>
    </location>
</feature>
<dbReference type="OrthoDB" id="10043737at2759"/>
<feature type="signal peptide" evidence="1">
    <location>
        <begin position="1"/>
        <end position="24"/>
    </location>
</feature>
<evidence type="ECO:0000256" key="1">
    <source>
        <dbReference type="SAM" id="SignalP"/>
    </source>
</evidence>
<dbReference type="Proteomes" id="UP000887568">
    <property type="component" value="Unplaced"/>
</dbReference>
<sequence>MLVLPRLPVILLAILGALVRCSTARFGEEIDDKVTDTRFKNMGQAYISQFEIDDSNTKFQVVLEDTLNEPEYWVVDFQKYGVDGLTAVDPKTGNIQPENTGECSSVIFSDATYQDSGNTGYYFTDEGNFVTRNVSLLTNETTGVGPNKRLFTSYVRGSNFTEPDSDGNDIQRRDYTLSFNDDFGHFFNCTNSNGLNIWQFSNTTDTIEFQTTIYFTNVRPVDRTDGTKGMSWVTSSVKLYYRLSRVAIVNFIVSSIALVKPVLDFVIIDLYFPTATPTVPDQEKASIELQFQTTIESANGELLSLLNSTSFKYLPKNNTAKSFINFDLGYDFPNGTQQCQYTGTARCRQIWNFNFVLDLDVTVTDDDMPIDATGTFQFTFAKYQCNDPTEKNPVDCTPMNVDPLTISLEVTIQTVVQVVDSTKDRPVIQLISLTGANGEDLRQGGDRRGVNHLETVSIVVQYIPEFLRRDFDLELTLFMVCKTAVPESSSYNEIVGCLQVSQAQRYVAYLSSDFYYAVEGTDAEGQPKTFTWGPSDLAGDNKVQTLSTNSYDSANAVYNMGFLNTALSQQRLTYTITTVFRLVQKQVVGRRRRGIAAPAQEMVTVVLGGDRADQMARALVPYGLPRSRTRRDIMDAVAKPQAHIYSVLFNGCPENSTYNEDIYHCVCDKPNEDYDSETYTCLAPKSLTGDIPLVNVGDVQEPGLSSSPASAALTSAMFYVVMAMWLPGYMG</sequence>
<dbReference type="EnsemblMetazoa" id="XM_038199289.1">
    <property type="protein sequence ID" value="XP_038055217.1"/>
    <property type="gene ID" value="LOC119727422"/>
</dbReference>
<name>A0A913ZUG7_PATMI</name>
<accession>A0A913ZUG7</accession>
<keyword evidence="3" id="KW-1185">Reference proteome</keyword>
<dbReference type="GeneID" id="119727422"/>
<evidence type="ECO:0000313" key="2">
    <source>
        <dbReference type="EnsemblMetazoa" id="XP_038055217.1"/>
    </source>
</evidence>
<organism evidence="2 3">
    <name type="scientific">Patiria miniata</name>
    <name type="common">Bat star</name>
    <name type="synonym">Asterina miniata</name>
    <dbReference type="NCBI Taxonomy" id="46514"/>
    <lineage>
        <taxon>Eukaryota</taxon>
        <taxon>Metazoa</taxon>
        <taxon>Echinodermata</taxon>
        <taxon>Eleutherozoa</taxon>
        <taxon>Asterozoa</taxon>
        <taxon>Asteroidea</taxon>
        <taxon>Valvatacea</taxon>
        <taxon>Valvatida</taxon>
        <taxon>Asterinidae</taxon>
        <taxon>Patiria</taxon>
    </lineage>
</organism>
<evidence type="ECO:0008006" key="4">
    <source>
        <dbReference type="Google" id="ProtNLM"/>
    </source>
</evidence>
<proteinExistence type="predicted"/>